<name>A0ABM7PMX2_9BACT</name>
<gene>
    <name evidence="1" type="ORF">DSLASN_44540</name>
</gene>
<organism evidence="1 2">
    <name type="scientific">Desulfoluna limicola</name>
    <dbReference type="NCBI Taxonomy" id="2810562"/>
    <lineage>
        <taxon>Bacteria</taxon>
        <taxon>Pseudomonadati</taxon>
        <taxon>Thermodesulfobacteriota</taxon>
        <taxon>Desulfobacteria</taxon>
        <taxon>Desulfobacterales</taxon>
        <taxon>Desulfolunaceae</taxon>
        <taxon>Desulfoluna</taxon>
    </lineage>
</organism>
<keyword evidence="2" id="KW-1185">Reference proteome</keyword>
<evidence type="ECO:0000313" key="1">
    <source>
        <dbReference type="EMBL" id="BCS98822.1"/>
    </source>
</evidence>
<reference evidence="1 2" key="1">
    <citation type="submission" date="2021-02" db="EMBL/GenBank/DDBJ databases">
        <title>Complete genome of Desulfoluna sp. strain ASN36.</title>
        <authorList>
            <person name="Takahashi A."/>
            <person name="Kojima H."/>
            <person name="Fukui M."/>
        </authorList>
    </citation>
    <scope>NUCLEOTIDE SEQUENCE [LARGE SCALE GENOMIC DNA]</scope>
    <source>
        <strain evidence="1 2">ASN36</strain>
    </source>
</reference>
<proteinExistence type="predicted"/>
<dbReference type="Proteomes" id="UP001320148">
    <property type="component" value="Chromosome"/>
</dbReference>
<accession>A0ABM7PMX2</accession>
<evidence type="ECO:0000313" key="2">
    <source>
        <dbReference type="Proteomes" id="UP001320148"/>
    </source>
</evidence>
<dbReference type="EMBL" id="AP024488">
    <property type="protein sequence ID" value="BCS98822.1"/>
    <property type="molecule type" value="Genomic_DNA"/>
</dbReference>
<sequence length="75" mass="8570">MPPAGWWGHLQTPGRMRGVCRDFLRCQGIRVGGGIRQPISGRFLFYSSKNRRMDIWHGVDFARNYSGDGGAKPFW</sequence>
<protein>
    <submittedName>
        <fullName evidence="1">Uncharacterized protein</fullName>
    </submittedName>
</protein>